<evidence type="ECO:0000313" key="2">
    <source>
        <dbReference type="Proteomes" id="UP000268014"/>
    </source>
</evidence>
<name>A0A3P7ZHQ2_HAEPC</name>
<evidence type="ECO:0000313" key="1">
    <source>
        <dbReference type="EMBL" id="VDO83504.1"/>
    </source>
</evidence>
<accession>A0A3P7ZHQ2</accession>
<protein>
    <submittedName>
        <fullName evidence="1">Uncharacterized protein</fullName>
    </submittedName>
</protein>
<dbReference type="EMBL" id="UZAF01022164">
    <property type="protein sequence ID" value="VDO83504.1"/>
    <property type="molecule type" value="Genomic_DNA"/>
</dbReference>
<organism evidence="1 2">
    <name type="scientific">Haemonchus placei</name>
    <name type="common">Barber's pole worm</name>
    <dbReference type="NCBI Taxonomy" id="6290"/>
    <lineage>
        <taxon>Eukaryota</taxon>
        <taxon>Metazoa</taxon>
        <taxon>Ecdysozoa</taxon>
        <taxon>Nematoda</taxon>
        <taxon>Chromadorea</taxon>
        <taxon>Rhabditida</taxon>
        <taxon>Rhabditina</taxon>
        <taxon>Rhabditomorpha</taxon>
        <taxon>Strongyloidea</taxon>
        <taxon>Trichostrongylidae</taxon>
        <taxon>Haemonchus</taxon>
    </lineage>
</organism>
<gene>
    <name evidence="1" type="ORF">HPLM_LOCUS20387</name>
</gene>
<dbReference type="Proteomes" id="UP000268014">
    <property type="component" value="Unassembled WGS sequence"/>
</dbReference>
<proteinExistence type="predicted"/>
<dbReference type="AlphaFoldDB" id="A0A3P7ZHQ2"/>
<reference evidence="1 2" key="1">
    <citation type="submission" date="2018-11" db="EMBL/GenBank/DDBJ databases">
        <authorList>
            <consortium name="Pathogen Informatics"/>
        </authorList>
    </citation>
    <scope>NUCLEOTIDE SEQUENCE [LARGE SCALE GENOMIC DNA]</scope>
    <source>
        <strain evidence="1 2">MHpl1</strain>
    </source>
</reference>
<keyword evidence="2" id="KW-1185">Reference proteome</keyword>
<sequence length="72" mass="8448">MHFLNFDSDHAQLFDCREHLERTVSYEVLRHEYMTTYLIVGFTVKQINVFKGSRFGVPGLTKDQGFDCSHFS</sequence>